<evidence type="ECO:0000313" key="3">
    <source>
        <dbReference type="EMBL" id="MBW0486230.1"/>
    </source>
</evidence>
<proteinExistence type="predicted"/>
<comment type="caution">
    <text evidence="3">The sequence shown here is derived from an EMBL/GenBank/DDBJ whole genome shotgun (WGS) entry which is preliminary data.</text>
</comment>
<keyword evidence="4" id="KW-1185">Reference proteome</keyword>
<dbReference type="Proteomes" id="UP000765509">
    <property type="component" value="Unassembled WGS sequence"/>
</dbReference>
<evidence type="ECO:0000256" key="2">
    <source>
        <dbReference type="SAM" id="Phobius"/>
    </source>
</evidence>
<keyword evidence="2" id="KW-1133">Transmembrane helix</keyword>
<name>A0A9Q3CNG8_9BASI</name>
<reference evidence="3" key="1">
    <citation type="submission" date="2021-03" db="EMBL/GenBank/DDBJ databases">
        <title>Draft genome sequence of rust myrtle Austropuccinia psidii MF-1, a brazilian biotype.</title>
        <authorList>
            <person name="Quecine M.C."/>
            <person name="Pachon D.M.R."/>
            <person name="Bonatelli M.L."/>
            <person name="Correr F.H."/>
            <person name="Franceschini L.M."/>
            <person name="Leite T.F."/>
            <person name="Margarido G.R.A."/>
            <person name="Almeida C.A."/>
            <person name="Ferrarezi J.A."/>
            <person name="Labate C.A."/>
        </authorList>
    </citation>
    <scope>NUCLEOTIDE SEQUENCE</scope>
    <source>
        <strain evidence="3">MF-1</strain>
    </source>
</reference>
<feature type="transmembrane region" description="Helical" evidence="2">
    <location>
        <begin position="44"/>
        <end position="62"/>
    </location>
</feature>
<accession>A0A9Q3CNG8</accession>
<gene>
    <name evidence="3" type="ORF">O181_025945</name>
</gene>
<evidence type="ECO:0000313" key="4">
    <source>
        <dbReference type="Proteomes" id="UP000765509"/>
    </source>
</evidence>
<dbReference type="EMBL" id="AVOT02008548">
    <property type="protein sequence ID" value="MBW0486230.1"/>
    <property type="molecule type" value="Genomic_DNA"/>
</dbReference>
<evidence type="ECO:0000256" key="1">
    <source>
        <dbReference type="SAM" id="MobiDB-lite"/>
    </source>
</evidence>
<protein>
    <submittedName>
        <fullName evidence="3">Uncharacterized protein</fullName>
    </submittedName>
</protein>
<feature type="compositionally biased region" description="Low complexity" evidence="1">
    <location>
        <begin position="87"/>
        <end position="97"/>
    </location>
</feature>
<keyword evidence="2" id="KW-0812">Transmembrane</keyword>
<keyword evidence="2" id="KW-0472">Membrane</keyword>
<feature type="region of interest" description="Disordered" evidence="1">
    <location>
        <begin position="83"/>
        <end position="106"/>
    </location>
</feature>
<dbReference type="AlphaFoldDB" id="A0A9Q3CNG8"/>
<sequence>MFMHCGTGGSWIENCQSNPTKTSLVEGVLITDQYDPSSSQKPNVALMFFTWYLNIIFIIESFRRQDFNLKIPKEYDFNSHSQCQRFNPTSPTSNLTPPSYPNVFSLSSKQKPIPLLSG</sequence>
<organism evidence="3 4">
    <name type="scientific">Austropuccinia psidii MF-1</name>
    <dbReference type="NCBI Taxonomy" id="1389203"/>
    <lineage>
        <taxon>Eukaryota</taxon>
        <taxon>Fungi</taxon>
        <taxon>Dikarya</taxon>
        <taxon>Basidiomycota</taxon>
        <taxon>Pucciniomycotina</taxon>
        <taxon>Pucciniomycetes</taxon>
        <taxon>Pucciniales</taxon>
        <taxon>Sphaerophragmiaceae</taxon>
        <taxon>Austropuccinia</taxon>
    </lineage>
</organism>